<evidence type="ECO:0000313" key="2">
    <source>
        <dbReference type="Proteomes" id="UP000215914"/>
    </source>
</evidence>
<dbReference type="EMBL" id="MNCJ02000324">
    <property type="protein sequence ID" value="KAF5790457.1"/>
    <property type="molecule type" value="Genomic_DNA"/>
</dbReference>
<name>A0A9K3I5E7_HELAN</name>
<comment type="caution">
    <text evidence="1">The sequence shown here is derived from an EMBL/GenBank/DDBJ whole genome shotgun (WGS) entry which is preliminary data.</text>
</comment>
<dbReference type="Gramene" id="mRNA:HanXRQr2_Chr09g0383481">
    <property type="protein sequence ID" value="CDS:HanXRQr2_Chr09g0383481.1"/>
    <property type="gene ID" value="HanXRQr2_Chr09g0383481"/>
</dbReference>
<proteinExistence type="predicted"/>
<sequence>MVWAKSKLFLTHEKEGILGQTFKVKKKKKRKSVTVWRAATPSTRFSPPPARTWFFGSEYHLTVVAGRHHLLQFLATRHLPHL</sequence>
<dbReference type="AlphaFoldDB" id="A0A9K3I5E7"/>
<accession>A0A9K3I5E7</accession>
<keyword evidence="2" id="KW-1185">Reference proteome</keyword>
<reference evidence="1" key="1">
    <citation type="journal article" date="2017" name="Nature">
        <title>The sunflower genome provides insights into oil metabolism, flowering and Asterid evolution.</title>
        <authorList>
            <person name="Badouin H."/>
            <person name="Gouzy J."/>
            <person name="Grassa C.J."/>
            <person name="Murat F."/>
            <person name="Staton S.E."/>
            <person name="Cottret L."/>
            <person name="Lelandais-Briere C."/>
            <person name="Owens G.L."/>
            <person name="Carrere S."/>
            <person name="Mayjonade B."/>
            <person name="Legrand L."/>
            <person name="Gill N."/>
            <person name="Kane N.C."/>
            <person name="Bowers J.E."/>
            <person name="Hubner S."/>
            <person name="Bellec A."/>
            <person name="Berard A."/>
            <person name="Berges H."/>
            <person name="Blanchet N."/>
            <person name="Boniface M.C."/>
            <person name="Brunel D."/>
            <person name="Catrice O."/>
            <person name="Chaidir N."/>
            <person name="Claudel C."/>
            <person name="Donnadieu C."/>
            <person name="Faraut T."/>
            <person name="Fievet G."/>
            <person name="Helmstetter N."/>
            <person name="King M."/>
            <person name="Knapp S.J."/>
            <person name="Lai Z."/>
            <person name="Le Paslier M.C."/>
            <person name="Lippi Y."/>
            <person name="Lorenzon L."/>
            <person name="Mandel J.R."/>
            <person name="Marage G."/>
            <person name="Marchand G."/>
            <person name="Marquand E."/>
            <person name="Bret-Mestries E."/>
            <person name="Morien E."/>
            <person name="Nambeesan S."/>
            <person name="Nguyen T."/>
            <person name="Pegot-Espagnet P."/>
            <person name="Pouilly N."/>
            <person name="Raftis F."/>
            <person name="Sallet E."/>
            <person name="Schiex T."/>
            <person name="Thomas J."/>
            <person name="Vandecasteele C."/>
            <person name="Vares D."/>
            <person name="Vear F."/>
            <person name="Vautrin S."/>
            <person name="Crespi M."/>
            <person name="Mangin B."/>
            <person name="Burke J.M."/>
            <person name="Salse J."/>
            <person name="Munos S."/>
            <person name="Vincourt P."/>
            <person name="Rieseberg L.H."/>
            <person name="Langlade N.B."/>
        </authorList>
    </citation>
    <scope>NUCLEOTIDE SEQUENCE</scope>
    <source>
        <tissue evidence="1">Leaves</tissue>
    </source>
</reference>
<gene>
    <name evidence="1" type="ORF">HanXRQr2_Chr09g0383481</name>
</gene>
<protein>
    <submittedName>
        <fullName evidence="1">Uncharacterized protein</fullName>
    </submittedName>
</protein>
<organism evidence="1 2">
    <name type="scientific">Helianthus annuus</name>
    <name type="common">Common sunflower</name>
    <dbReference type="NCBI Taxonomy" id="4232"/>
    <lineage>
        <taxon>Eukaryota</taxon>
        <taxon>Viridiplantae</taxon>
        <taxon>Streptophyta</taxon>
        <taxon>Embryophyta</taxon>
        <taxon>Tracheophyta</taxon>
        <taxon>Spermatophyta</taxon>
        <taxon>Magnoliopsida</taxon>
        <taxon>eudicotyledons</taxon>
        <taxon>Gunneridae</taxon>
        <taxon>Pentapetalae</taxon>
        <taxon>asterids</taxon>
        <taxon>campanulids</taxon>
        <taxon>Asterales</taxon>
        <taxon>Asteraceae</taxon>
        <taxon>Asteroideae</taxon>
        <taxon>Heliantheae alliance</taxon>
        <taxon>Heliantheae</taxon>
        <taxon>Helianthus</taxon>
    </lineage>
</organism>
<dbReference type="Proteomes" id="UP000215914">
    <property type="component" value="Unassembled WGS sequence"/>
</dbReference>
<reference evidence="1" key="2">
    <citation type="submission" date="2020-06" db="EMBL/GenBank/DDBJ databases">
        <title>Helianthus annuus Genome sequencing and assembly Release 2.</title>
        <authorList>
            <person name="Gouzy J."/>
            <person name="Langlade N."/>
            <person name="Munos S."/>
        </authorList>
    </citation>
    <scope>NUCLEOTIDE SEQUENCE</scope>
    <source>
        <tissue evidence="1">Leaves</tissue>
    </source>
</reference>
<evidence type="ECO:0000313" key="1">
    <source>
        <dbReference type="EMBL" id="KAF5790457.1"/>
    </source>
</evidence>